<feature type="non-terminal residue" evidence="1">
    <location>
        <position position="32"/>
    </location>
</feature>
<dbReference type="Proteomes" id="UP000032702">
    <property type="component" value="Unassembled WGS sequence"/>
</dbReference>
<name>Q08NR2_STIAD</name>
<evidence type="ECO:0000313" key="2">
    <source>
        <dbReference type="Proteomes" id="UP000032702"/>
    </source>
</evidence>
<dbReference type="EMBL" id="AAMD01000271">
    <property type="protein sequence ID" value="EAU62116.1"/>
    <property type="molecule type" value="Genomic_DNA"/>
</dbReference>
<evidence type="ECO:0000313" key="1">
    <source>
        <dbReference type="EMBL" id="EAU62116.1"/>
    </source>
</evidence>
<sequence length="32" mass="3183">MNPAAFIAAIAPPAMPSLAAYTPAMALLPSLV</sequence>
<gene>
    <name evidence="1" type="ORF">STIAU_5875</name>
</gene>
<proteinExistence type="predicted"/>
<dbReference type="AlphaFoldDB" id="Q08NR2"/>
<comment type="caution">
    <text evidence="1">The sequence shown here is derived from an EMBL/GenBank/DDBJ whole genome shotgun (WGS) entry which is preliminary data.</text>
</comment>
<protein>
    <submittedName>
        <fullName evidence="1">Uncharacterized protein</fullName>
    </submittedName>
</protein>
<organism evidence="1 2">
    <name type="scientific">Stigmatella aurantiaca (strain DW4/3-1)</name>
    <dbReference type="NCBI Taxonomy" id="378806"/>
    <lineage>
        <taxon>Bacteria</taxon>
        <taxon>Pseudomonadati</taxon>
        <taxon>Myxococcota</taxon>
        <taxon>Myxococcia</taxon>
        <taxon>Myxococcales</taxon>
        <taxon>Cystobacterineae</taxon>
        <taxon>Archangiaceae</taxon>
        <taxon>Stigmatella</taxon>
    </lineage>
</organism>
<reference evidence="1 2" key="1">
    <citation type="submission" date="2006-04" db="EMBL/GenBank/DDBJ databases">
        <authorList>
            <person name="Nierman W.C."/>
        </authorList>
    </citation>
    <scope>NUCLEOTIDE SEQUENCE [LARGE SCALE GENOMIC DNA]</scope>
    <source>
        <strain evidence="1 2">DW4/3-1</strain>
    </source>
</reference>
<accession>Q08NR2</accession>